<dbReference type="InterPro" id="IPR041219">
    <property type="entry name" value="Phage_lysozyme2"/>
</dbReference>
<dbReference type="AlphaFoldDB" id="A0A4U7JEE3"/>
<feature type="domain" description="LysM" evidence="2">
    <location>
        <begin position="531"/>
        <end position="575"/>
    </location>
</feature>
<keyword evidence="4" id="KW-1185">Reference proteome</keyword>
<dbReference type="SUPFAM" id="SSF54106">
    <property type="entry name" value="LysM domain"/>
    <property type="match status" value="5"/>
</dbReference>
<gene>
    <name evidence="3" type="ORF">EHE19_004995</name>
</gene>
<dbReference type="Gene3D" id="3.90.1720.10">
    <property type="entry name" value="endopeptidase domain like (from Nostoc punctiforme)"/>
    <property type="match status" value="1"/>
</dbReference>
<dbReference type="EMBL" id="CP061336">
    <property type="protein sequence ID" value="QNU67820.1"/>
    <property type="molecule type" value="Genomic_DNA"/>
</dbReference>
<dbReference type="Pfam" id="PF18013">
    <property type="entry name" value="Phage_lysozyme2"/>
    <property type="match status" value="1"/>
</dbReference>
<name>A0A4U7JEE3_9FIRM</name>
<feature type="domain" description="LysM" evidence="2">
    <location>
        <begin position="594"/>
        <end position="638"/>
    </location>
</feature>
<feature type="compositionally biased region" description="Low complexity" evidence="1">
    <location>
        <begin position="642"/>
        <end position="660"/>
    </location>
</feature>
<feature type="compositionally biased region" description="Low complexity" evidence="1">
    <location>
        <begin position="385"/>
        <end position="405"/>
    </location>
</feature>
<dbReference type="Pfam" id="PF01476">
    <property type="entry name" value="LysM"/>
    <property type="match status" value="5"/>
</dbReference>
<evidence type="ECO:0000313" key="3">
    <source>
        <dbReference type="EMBL" id="QNU67820.1"/>
    </source>
</evidence>
<dbReference type="Proteomes" id="UP000306409">
    <property type="component" value="Chromosome"/>
</dbReference>
<dbReference type="Gene3D" id="3.10.350.10">
    <property type="entry name" value="LysM domain"/>
    <property type="match status" value="5"/>
</dbReference>
<dbReference type="Gene3D" id="1.10.530.10">
    <property type="match status" value="1"/>
</dbReference>
<dbReference type="PANTHER" id="PTHR33734">
    <property type="entry name" value="LYSM DOMAIN-CONTAINING GPI-ANCHORED PROTEIN 2"/>
    <property type="match status" value="1"/>
</dbReference>
<dbReference type="InterPro" id="IPR036779">
    <property type="entry name" value="LysM_dom_sf"/>
</dbReference>
<evidence type="ECO:0000313" key="4">
    <source>
        <dbReference type="Proteomes" id="UP000306409"/>
    </source>
</evidence>
<dbReference type="GO" id="GO:0008932">
    <property type="term" value="F:lytic endotransglycosylase activity"/>
    <property type="evidence" value="ECO:0007669"/>
    <property type="project" value="TreeGrafter"/>
</dbReference>
<feature type="domain" description="LysM" evidence="2">
    <location>
        <begin position="405"/>
        <end position="449"/>
    </location>
</feature>
<evidence type="ECO:0000259" key="2">
    <source>
        <dbReference type="PROSITE" id="PS51782"/>
    </source>
</evidence>
<feature type="domain" description="LysM" evidence="2">
    <location>
        <begin position="468"/>
        <end position="512"/>
    </location>
</feature>
<feature type="region of interest" description="Disordered" evidence="1">
    <location>
        <begin position="375"/>
        <end position="405"/>
    </location>
</feature>
<dbReference type="InterPro" id="IPR018392">
    <property type="entry name" value="LysM"/>
</dbReference>
<dbReference type="PANTHER" id="PTHR33734:SF22">
    <property type="entry name" value="MEMBRANE-BOUND LYTIC MUREIN TRANSGLYCOSYLASE D"/>
    <property type="match status" value="1"/>
</dbReference>
<feature type="region of interest" description="Disordered" evidence="1">
    <location>
        <begin position="638"/>
        <end position="664"/>
    </location>
</feature>
<protein>
    <submittedName>
        <fullName evidence="3">LysM peptidoglycan-binding domain-containing protein</fullName>
    </submittedName>
</protein>
<evidence type="ECO:0000256" key="1">
    <source>
        <dbReference type="SAM" id="MobiDB-lite"/>
    </source>
</evidence>
<dbReference type="RefSeq" id="WP_137698102.1">
    <property type="nucleotide sequence ID" value="NZ_CP061336.1"/>
</dbReference>
<accession>A0A4U7JEE3</accession>
<dbReference type="SMART" id="SM00257">
    <property type="entry name" value="LysM"/>
    <property type="match status" value="5"/>
</dbReference>
<reference evidence="3 4" key="1">
    <citation type="submission" date="2020-09" db="EMBL/GenBank/DDBJ databases">
        <title>Characterization and genome sequencing of Ruminiclostridium sp. nov. MA18.</title>
        <authorList>
            <person name="Rettenmaier R."/>
            <person name="Kowollik M.-L."/>
            <person name="Liebl W."/>
            <person name="Zverlov V."/>
        </authorList>
    </citation>
    <scope>NUCLEOTIDE SEQUENCE [LARGE SCALE GENOMIC DNA]</scope>
    <source>
        <strain evidence="3 4">MA18</strain>
    </source>
</reference>
<sequence length="966" mass="105365">MSTVVEPDKIEELATEINRLNKLIENSETGIHREITNLIRDTNAQYSEYYVSNNTSEMQELLIEIRRLAQSITNKLQDNAKVLKQTADKYRQDELAMQNIMKAGAEFSFGAASVGSTLSNVSITTNKSSVSNTTAAANKEGVVDVSKLTDMVDKYVNFTFTDANGKKSDNLQIYYEWGGKMTLEQLNKEMIAQGLKADDPKLQEKIIALAKKENIKLGIDCSGFVLRVLDNATNGKASEYYRNNISDLKNVKDVCAYGVSAANMTSLKYSTKITNFADVRPGDYIRFDNGGHIGVVYKVEGNVIYYAHSSGGKGPHTGTITVTEAGKDNMNLSSSKNAKFNDWDSKYSNTIQGLFNYICRPNFAEGVTAGNTVVQTPEKEDKSKNSSTSTNTNSSTNTNNSTNSNIYTVKSGDTLSAIANKLGTTVAELAKLNNIANVNKISVGQKLKIPSANNSSAETKVNNSVTYTTYTVKSGDTLSALAKKYGTTVAELAKLNNIANVNKISVGQKLKVPSANNSATETKVNNSTTYTTYTVKSGDTLIEIARRLSITLAELAELNNITNVNKISVGQKLKVPSANNSAAETKVNNSVTYTTYTVKSGDTLSALAKKYGTTVAELAKLNNITNVNKISVGQKLKIPSATNNSNNTTTNKDNNPPDTKVNNSVTYSTYTVKSGDTLSALAKKFGTTVAELAKLNNITNVNKISVGQKLKVPKTKDYSETPPKENNENKPKVDEVKEPVVTGNAIIDRLKNDTSLGLSKEKKESMVYVASLLLNKGYEVEFVAGVLGNIMAEGSAGKFESSNYKSNPEKEPEYLLYMDKNYDYRNVFSGKNISEVGIKKTYELLKELEKDGYKGKFGLGSIQWTGGRTMGLIECYIEICGENGYPTKEQCLKAEGLMVVKELEGRYSDVYKDWKSQYGNINGADAAYGAGSIVCSKYEKPRDFNEKAKGRGNSSIDIYNVMMGNS</sequence>
<organism evidence="3 4">
    <name type="scientific">Ruminiclostridium herbifermentans</name>
    <dbReference type="NCBI Taxonomy" id="2488810"/>
    <lineage>
        <taxon>Bacteria</taxon>
        <taxon>Bacillati</taxon>
        <taxon>Bacillota</taxon>
        <taxon>Clostridia</taxon>
        <taxon>Eubacteriales</taxon>
        <taxon>Oscillospiraceae</taxon>
        <taxon>Ruminiclostridium</taxon>
    </lineage>
</organism>
<dbReference type="OrthoDB" id="9800780at2"/>
<feature type="region of interest" description="Disordered" evidence="1">
    <location>
        <begin position="714"/>
        <end position="736"/>
    </location>
</feature>
<dbReference type="KEGG" id="rher:EHE19_004995"/>
<proteinExistence type="predicted"/>
<dbReference type="CDD" id="cd00118">
    <property type="entry name" value="LysM"/>
    <property type="match status" value="5"/>
</dbReference>
<dbReference type="PROSITE" id="PS51782">
    <property type="entry name" value="LYSM"/>
    <property type="match status" value="5"/>
</dbReference>
<feature type="domain" description="LysM" evidence="2">
    <location>
        <begin position="668"/>
        <end position="712"/>
    </location>
</feature>